<dbReference type="Proteomes" id="UP000237682">
    <property type="component" value="Unassembled WGS sequence"/>
</dbReference>
<accession>A0A2S9QBH4</accession>
<protein>
    <recommendedName>
        <fullName evidence="7">UPF0056 membrane protein</fullName>
    </recommendedName>
</protein>
<keyword evidence="6 7" id="KW-0472">Membrane</keyword>
<dbReference type="GO" id="GO:0005886">
    <property type="term" value="C:plasma membrane"/>
    <property type="evidence" value="ECO:0007669"/>
    <property type="project" value="UniProtKB-SubCell"/>
</dbReference>
<evidence type="ECO:0000256" key="7">
    <source>
        <dbReference type="RuleBase" id="RU362048"/>
    </source>
</evidence>
<keyword evidence="5 7" id="KW-1133">Transmembrane helix</keyword>
<dbReference type="RefSeq" id="WP_105862925.1">
    <property type="nucleotide sequence ID" value="NZ_PUEJ01000005.1"/>
</dbReference>
<dbReference type="NCBIfam" id="TIGR00427">
    <property type="entry name" value="NAAT family transporter"/>
    <property type="match status" value="1"/>
</dbReference>
<dbReference type="OrthoDB" id="21094at2"/>
<dbReference type="Pfam" id="PF01914">
    <property type="entry name" value="MarC"/>
    <property type="match status" value="1"/>
</dbReference>
<feature type="transmembrane region" description="Helical" evidence="7">
    <location>
        <begin position="43"/>
        <end position="62"/>
    </location>
</feature>
<evidence type="ECO:0000256" key="4">
    <source>
        <dbReference type="ARBA" id="ARBA00022692"/>
    </source>
</evidence>
<evidence type="ECO:0000256" key="3">
    <source>
        <dbReference type="ARBA" id="ARBA00022475"/>
    </source>
</evidence>
<reference evidence="8 9" key="1">
    <citation type="submission" date="2018-02" db="EMBL/GenBank/DDBJ databases">
        <title>Whole genome sequencing of endophytic bacterium.</title>
        <authorList>
            <person name="Eedara R."/>
            <person name="Podile A.R."/>
        </authorList>
    </citation>
    <scope>NUCLEOTIDE SEQUENCE [LARGE SCALE GENOMIC DNA]</scope>
    <source>
        <strain evidence="8 9">RP1T</strain>
    </source>
</reference>
<dbReference type="PANTHER" id="PTHR33508:SF1">
    <property type="entry name" value="UPF0056 MEMBRANE PROTEIN YHCE"/>
    <property type="match status" value="1"/>
</dbReference>
<evidence type="ECO:0000256" key="5">
    <source>
        <dbReference type="ARBA" id="ARBA00022989"/>
    </source>
</evidence>
<name>A0A2S9QBH4_9HYPH</name>
<feature type="transmembrane region" description="Helical" evidence="7">
    <location>
        <begin position="74"/>
        <end position="92"/>
    </location>
</feature>
<dbReference type="EMBL" id="PUEJ01000005">
    <property type="protein sequence ID" value="PRH86694.1"/>
    <property type="molecule type" value="Genomic_DNA"/>
</dbReference>
<feature type="transmembrane region" description="Helical" evidence="7">
    <location>
        <begin position="112"/>
        <end position="137"/>
    </location>
</feature>
<dbReference type="PANTHER" id="PTHR33508">
    <property type="entry name" value="UPF0056 MEMBRANE PROTEIN YHCE"/>
    <property type="match status" value="1"/>
</dbReference>
<gene>
    <name evidence="8" type="ORF">C5L14_15405</name>
</gene>
<evidence type="ECO:0000256" key="2">
    <source>
        <dbReference type="ARBA" id="ARBA00009784"/>
    </source>
</evidence>
<evidence type="ECO:0000256" key="1">
    <source>
        <dbReference type="ARBA" id="ARBA00004651"/>
    </source>
</evidence>
<keyword evidence="9" id="KW-1185">Reference proteome</keyword>
<evidence type="ECO:0000313" key="8">
    <source>
        <dbReference type="EMBL" id="PRH86694.1"/>
    </source>
</evidence>
<feature type="transmembrane region" description="Helical" evidence="7">
    <location>
        <begin position="149"/>
        <end position="167"/>
    </location>
</feature>
<dbReference type="InterPro" id="IPR002771">
    <property type="entry name" value="Multi_antbiot-R_MarC"/>
</dbReference>
<dbReference type="AlphaFoldDB" id="A0A2S9QBH4"/>
<keyword evidence="4 7" id="KW-0812">Transmembrane</keyword>
<proteinExistence type="inferred from homology"/>
<sequence length="211" mass="22198">MTPILDYLTAALVTLLVVVDPPGLGPIFLGVTRGMNREQQHSVGWRASVIGFGVLAFFAIAGEPFLRLLGITTPAFRIAGGLLLFAIAYEMVFDRSNVRKNETAETAITKDFISNVAAFPLAIPLIAGPGAITAVMLLSAQAHGEPAKFASLFLVIAFVTACCYVSFRLAGVINKLLGITGNVVLTRLLGIVLSALAVQFIVDGVRAIVAG</sequence>
<organism evidence="8 9">
    <name type="scientific">Labrys okinawensis</name>
    <dbReference type="NCBI Taxonomy" id="346911"/>
    <lineage>
        <taxon>Bacteria</taxon>
        <taxon>Pseudomonadati</taxon>
        <taxon>Pseudomonadota</taxon>
        <taxon>Alphaproteobacteria</taxon>
        <taxon>Hyphomicrobiales</taxon>
        <taxon>Xanthobacteraceae</taxon>
        <taxon>Labrys</taxon>
    </lineage>
</organism>
<keyword evidence="3" id="KW-1003">Cell membrane</keyword>
<comment type="caution">
    <text evidence="8">The sequence shown here is derived from an EMBL/GenBank/DDBJ whole genome shotgun (WGS) entry which is preliminary data.</text>
</comment>
<evidence type="ECO:0000313" key="9">
    <source>
        <dbReference type="Proteomes" id="UP000237682"/>
    </source>
</evidence>
<comment type="similarity">
    <text evidence="2 7">Belongs to the UPF0056 (MarC) family.</text>
</comment>
<feature type="transmembrane region" description="Helical" evidence="7">
    <location>
        <begin position="179"/>
        <end position="202"/>
    </location>
</feature>
<evidence type="ECO:0000256" key="6">
    <source>
        <dbReference type="ARBA" id="ARBA00023136"/>
    </source>
</evidence>
<comment type="subcellular location">
    <subcellularLocation>
        <location evidence="1 7">Cell membrane</location>
        <topology evidence="1 7">Multi-pass membrane protein</topology>
    </subcellularLocation>
</comment>
<feature type="transmembrane region" description="Helical" evidence="7">
    <location>
        <begin position="12"/>
        <end position="31"/>
    </location>
</feature>